<dbReference type="EMBL" id="DS999670">
    <property type="protein sequence ID" value="EEX97435.1"/>
    <property type="molecule type" value="Genomic_DNA"/>
</dbReference>
<protein>
    <recommendedName>
        <fullName evidence="3">Transposase</fullName>
    </recommendedName>
</protein>
<dbReference type="Proteomes" id="UP000003990">
    <property type="component" value="Unassembled WGS sequence"/>
</dbReference>
<name>A0ABM9ZCW5_9HYPH</name>
<evidence type="ECO:0000313" key="2">
    <source>
        <dbReference type="Proteomes" id="UP000003990"/>
    </source>
</evidence>
<gene>
    <name evidence="1" type="ORF">BAIG_01824</name>
</gene>
<organism evidence="1 2">
    <name type="scientific">Brucella ceti M644/93/1</name>
    <dbReference type="NCBI Taxonomy" id="520459"/>
    <lineage>
        <taxon>Bacteria</taxon>
        <taxon>Pseudomonadati</taxon>
        <taxon>Pseudomonadota</taxon>
        <taxon>Alphaproteobacteria</taxon>
        <taxon>Hyphomicrobiales</taxon>
        <taxon>Brucellaceae</taxon>
        <taxon>Brucella/Ochrobactrum group</taxon>
        <taxon>Brucella</taxon>
    </lineage>
</organism>
<evidence type="ECO:0008006" key="3">
    <source>
        <dbReference type="Google" id="ProtNLM"/>
    </source>
</evidence>
<evidence type="ECO:0000313" key="1">
    <source>
        <dbReference type="EMBL" id="EEX97435.1"/>
    </source>
</evidence>
<proteinExistence type="predicted"/>
<sequence>MLSAVIGFPHENTGGVLEHFAVWWNHLTEHKCGENRNQERFVRLAKCFCRCGPFAIRHLQFNRAYLNNLDETRFTARGWTNLFRPRPGAFAIA</sequence>
<accession>A0ABM9ZCW5</accession>
<reference evidence="1 2" key="1">
    <citation type="submission" date="2008-12" db="EMBL/GenBank/DDBJ databases">
        <title>The Genome Sequence of Brucella ceti M644/93/1.</title>
        <authorList>
            <consortium name="The Broad Institute Genome Sequencing Platform"/>
            <person name="Ward D."/>
            <person name="Young S.K."/>
            <person name="Kodira C.D."/>
            <person name="Zeng Q."/>
            <person name="Koehrsen M."/>
            <person name="Alvarado L."/>
            <person name="Berlin A."/>
            <person name="Borenstein D."/>
            <person name="Chen Z."/>
            <person name="Engels R."/>
            <person name="Freedman E."/>
            <person name="Gellesch M."/>
            <person name="Goldberg J."/>
            <person name="Griggs A."/>
            <person name="Gujja S."/>
            <person name="Heiman D."/>
            <person name="Hepburn T."/>
            <person name="Howarth C."/>
            <person name="Jen D."/>
            <person name="Larson L."/>
            <person name="Lewis B."/>
            <person name="Mehta T."/>
            <person name="Park D."/>
            <person name="Pearson M."/>
            <person name="Roberts A."/>
            <person name="Saif S."/>
            <person name="Shea T."/>
            <person name="Shenoy N."/>
            <person name="Sisk P."/>
            <person name="Stolte C."/>
            <person name="Sykes S."/>
            <person name="Walk T."/>
            <person name="White J."/>
            <person name="Yandava C."/>
            <person name="Whatmore A.M."/>
            <person name="Perrett L.L."/>
            <person name="O'Callaghan D."/>
            <person name="Nusbaum C."/>
            <person name="Galagan J."/>
            <person name="Birren B."/>
        </authorList>
    </citation>
    <scope>NUCLEOTIDE SEQUENCE [LARGE SCALE GENOMIC DNA]</scope>
    <source>
        <strain evidence="1 2">M644/93/1</strain>
    </source>
</reference>
<keyword evidence="2" id="KW-1185">Reference proteome</keyword>